<sequence>MITNRFIKKNEVKELQLLLHEAYKSDTQLGINFQAARVTLQQIDEHIENTATFVTEINHTIVATVSVRLPWSKNPGPYAIPHLGWVATHSQFSKQGYATQLIDWVEKEYIQKQLKAPMVSLGTAVEHPWLKRFYTSVGYQPVEMVQKTPDHLTVYMVKVLNRKFDQLESEQLKKYLNKNKTKVRY</sequence>
<accession>A0A222YEY1</accession>
<evidence type="ECO:0000313" key="1">
    <source>
        <dbReference type="EMBL" id="MQR26843.1"/>
    </source>
</evidence>
<dbReference type="CDD" id="cd04301">
    <property type="entry name" value="NAT_SF"/>
    <property type="match status" value="1"/>
</dbReference>
<name>A0A222YEY1_LEUME</name>
<protein>
    <submittedName>
        <fullName evidence="1">GNAT family N-acetyltransferase</fullName>
    </submittedName>
</protein>
<dbReference type="InterPro" id="IPR000182">
    <property type="entry name" value="GNAT_dom"/>
</dbReference>
<dbReference type="OrthoDB" id="8116329at2"/>
<dbReference type="SUPFAM" id="SSF55729">
    <property type="entry name" value="Acyl-CoA N-acyltransferases (Nat)"/>
    <property type="match status" value="1"/>
</dbReference>
<reference evidence="1 2" key="1">
    <citation type="submission" date="2019-10" db="EMBL/GenBank/DDBJ databases">
        <title>WGS of Leuconostoc mesenteroides.</title>
        <authorList>
            <person name="Melo Bolivar J."/>
            <person name="Marino-Ramirez L."/>
            <person name="Villamil Diaz L.M."/>
        </authorList>
    </citation>
    <scope>NUCLEOTIDE SEQUENCE [LARGE SCALE GENOMIC DNA]</scope>
    <source>
        <strain evidence="1 2">M11</strain>
    </source>
</reference>
<dbReference type="InterPro" id="IPR016181">
    <property type="entry name" value="Acyl_CoA_acyltransferase"/>
</dbReference>
<keyword evidence="1" id="KW-0808">Transferase</keyword>
<evidence type="ECO:0000313" key="2">
    <source>
        <dbReference type="Proteomes" id="UP000469952"/>
    </source>
</evidence>
<dbReference type="GO" id="GO:0016747">
    <property type="term" value="F:acyltransferase activity, transferring groups other than amino-acyl groups"/>
    <property type="evidence" value="ECO:0007669"/>
    <property type="project" value="InterPro"/>
</dbReference>
<dbReference type="EMBL" id="WIPA01000007">
    <property type="protein sequence ID" value="MQR26843.1"/>
    <property type="molecule type" value="Genomic_DNA"/>
</dbReference>
<dbReference type="Pfam" id="PF00583">
    <property type="entry name" value="Acetyltransf_1"/>
    <property type="match status" value="1"/>
</dbReference>
<dbReference type="PROSITE" id="PS51186">
    <property type="entry name" value="GNAT"/>
    <property type="match status" value="1"/>
</dbReference>
<proteinExistence type="predicted"/>
<dbReference type="Proteomes" id="UP000469952">
    <property type="component" value="Unassembled WGS sequence"/>
</dbReference>
<dbReference type="OMA" id="NIRKNAC"/>
<organism evidence="1 2">
    <name type="scientific">Leuconostoc mesenteroides</name>
    <dbReference type="NCBI Taxonomy" id="1245"/>
    <lineage>
        <taxon>Bacteria</taxon>
        <taxon>Bacillati</taxon>
        <taxon>Bacillota</taxon>
        <taxon>Bacilli</taxon>
        <taxon>Lactobacillales</taxon>
        <taxon>Lactobacillaceae</taxon>
        <taxon>Leuconostoc</taxon>
    </lineage>
</organism>
<dbReference type="AlphaFoldDB" id="A0A222YEY1"/>
<dbReference type="GeneID" id="29575961"/>
<comment type="caution">
    <text evidence="1">The sequence shown here is derived from an EMBL/GenBank/DDBJ whole genome shotgun (WGS) entry which is preliminary data.</text>
</comment>
<gene>
    <name evidence="1" type="ORF">GFV13_06085</name>
</gene>
<dbReference type="Gene3D" id="3.40.630.30">
    <property type="match status" value="1"/>
</dbReference>
<dbReference type="RefSeq" id="WP_011679080.1">
    <property type="nucleotide sequence ID" value="NZ_AP017936.1"/>
</dbReference>
<dbReference type="STRING" id="1245.ARA02_00495"/>